<feature type="transmembrane region" description="Helical" evidence="7">
    <location>
        <begin position="279"/>
        <end position="300"/>
    </location>
</feature>
<evidence type="ECO:0000256" key="4">
    <source>
        <dbReference type="ARBA" id="ARBA00022989"/>
    </source>
</evidence>
<dbReference type="PANTHER" id="PTHR13167">
    <property type="entry name" value="PIEZO-TYPE MECHANOSENSITIVE ION CHANNEL COMPONENT"/>
    <property type="match status" value="1"/>
</dbReference>
<dbReference type="GO" id="GO:0016020">
    <property type="term" value="C:membrane"/>
    <property type="evidence" value="ECO:0007669"/>
    <property type="project" value="UniProtKB-SubCell"/>
</dbReference>
<dbReference type="GO" id="GO:0071260">
    <property type="term" value="P:cellular response to mechanical stimulus"/>
    <property type="evidence" value="ECO:0007669"/>
    <property type="project" value="TreeGrafter"/>
</dbReference>
<feature type="transmembrane region" description="Helical" evidence="7">
    <location>
        <begin position="748"/>
        <end position="764"/>
    </location>
</feature>
<dbReference type="InterPro" id="IPR056768">
    <property type="entry name" value="THU_Piezo"/>
</dbReference>
<feature type="domain" description="Piezo non-specific cation channel cap" evidence="8">
    <location>
        <begin position="2860"/>
        <end position="2999"/>
    </location>
</feature>
<keyword evidence="3 7" id="KW-0812">Transmembrane</keyword>
<dbReference type="EMBL" id="SIDB01000001">
    <property type="protein sequence ID" value="KAI3437925.1"/>
    <property type="molecule type" value="Genomic_DNA"/>
</dbReference>
<feature type="transmembrane region" description="Helical" evidence="7">
    <location>
        <begin position="385"/>
        <end position="403"/>
    </location>
</feature>
<feature type="domain" description="Piezo TM1-24" evidence="10">
    <location>
        <begin position="36"/>
        <end position="335"/>
    </location>
</feature>
<feature type="region of interest" description="Disordered" evidence="6">
    <location>
        <begin position="2826"/>
        <end position="2859"/>
    </location>
</feature>
<feature type="compositionally biased region" description="Low complexity" evidence="6">
    <location>
        <begin position="2033"/>
        <end position="2042"/>
    </location>
</feature>
<feature type="transmembrane region" description="Helical" evidence="7">
    <location>
        <begin position="1238"/>
        <end position="1264"/>
    </location>
</feature>
<feature type="transmembrane region" description="Helical" evidence="7">
    <location>
        <begin position="670"/>
        <end position="692"/>
    </location>
</feature>
<feature type="compositionally biased region" description="Low complexity" evidence="6">
    <location>
        <begin position="2830"/>
        <end position="2840"/>
    </location>
</feature>
<feature type="transmembrane region" description="Helical" evidence="7">
    <location>
        <begin position="590"/>
        <end position="610"/>
    </location>
</feature>
<evidence type="ECO:0000259" key="11">
    <source>
        <dbReference type="Pfam" id="PF24874"/>
    </source>
</evidence>
<dbReference type="OrthoDB" id="303066at2759"/>
<feature type="transmembrane region" description="Helical" evidence="7">
    <location>
        <begin position="1519"/>
        <end position="1539"/>
    </location>
</feature>
<dbReference type="GO" id="GO:0008381">
    <property type="term" value="F:mechanosensitive monoatomic ion channel activity"/>
    <property type="evidence" value="ECO:0007669"/>
    <property type="project" value="InterPro"/>
</dbReference>
<keyword evidence="5 7" id="KW-0472">Membrane</keyword>
<feature type="transmembrane region" description="Helical" evidence="7">
    <location>
        <begin position="1338"/>
        <end position="1359"/>
    </location>
</feature>
<feature type="region of interest" description="Disordered" evidence="6">
    <location>
        <begin position="2182"/>
        <end position="2219"/>
    </location>
</feature>
<sequence>MQYPAQHAGHSLSPQGGAGSASLAALTLLVVAYTNFSLAGLLFLLAFLTWGASRTQPEQQRAKRLWAAVSGLSALGLLLQLGVQAAFLLRAPGLGAIVPALRVIGFPRAENLADALLAVVPLLLALLASAAQVQAARDSDSQQQRRHSEGTELQPLASEQQLWQRQQLRASRLASSSLASIAVAMALMAAAIAQPSVLAAPYMLSAAVAVWRWSGASSRSSHGSSRGSNGRRALLQTYTAAYLVALYAWQAVLHGWDVLQPVAAVLGLFTLSSESDEKGWNGLVPALVQLAALLLLYLALGAEQPRARHLGHGQASGSEGGRDERSPLLSGRQQPQASQLAAEPVGATSWVQLLYLLLLEAVELVCSRPAAVAAVLAAVSLLRPSLLGGCVLLIGLVSLMGGWADAALRRMRRPLAAFLLVWQLACYGATVAGRVVDVPQAADAVGVHDFGSSAWLPLLAMLLAAAATAGPATPARAGGSPLSSSNLLRLQQQQQQQQQGVSPRLQSLLFRIGSLRQPHAGTGAHSAGSPSDPGSPAAAAGAAASDGTLDAAAAAPWLVAWNLLLRLLYFCGFLAVPAALFVVGCTRYDALHGIYLAGLLCWLAGNTLHLKPGLAAAVFNGSSHWMLRSYCSMHMAALYVAYVGGLQGFGSLLQPKEWQALLTAVGAWQPAAAATMLPVLALLLLATLHAHVAEAVHSAAREQYCSSVEGVSTWHPQLVVHASRLAVSYGPAAIVALGYCLLLVDCDIALLGLGYLLLLAALLLHQPPHSRWQEAGGPTSEAADVCDAPLSPRSMGSGVLPTVMLGVTRHVPGAGVHKVWLASSAARWLPLSLVAAYAACDFVVQAALPAVAAASAAGLPTPSDGVLDFIKNVVGLPYDSHGTQLALRLLRPLLVLAGISVYRCCYSLGTLHRQLQHRAMSQAVLAARRLRSQLGWKALGKRLVILHGSKAVALCAFAAAMQFPGAVGWLLTAGTVTLAPLLGAPRPGATSKQGLLRAALRGASTVAGLWMVSQYALCVPWLQHWLSKVSPSALEWAQWAGLRLPPTDGAGASDSGTADLESLLRAKCLLLVAVALRMRAFRWQSKLPAELRAAGKCGSPCSLFWPQSPGYVPPPLGSAHGAGSSSLPQLGAMSLLSALHRAGALLLDRAQHTTQQALRAIDWPAGHAMREAGGGEEAPAELAAGQPRPDSDHLPPSPVASGRLTGADVYTRREQLRLLRFAAQDWFERAWQDWNLDVCMLLLLLAAFAAANALSLMYMLSMAAGMALSNRTQQCVWRWVVLPLLALLLLFQYLVLMGPPPAWLLGWLLPVAGNGAASLPGLAPDVEIWLGLDGVDSAALWLLYISFGACVLHTHYASWERCAAEHTRRSGVSCEPHLQSQLARGGSFDGVESPPSQASAPLLSAADRSSRSGAVQQLPAGHTTLQVTVFSPELQAGVAAVEDEDALLLWQPLTLEAQRQWSWHDWGRYLICRHYLDFLLVCVVALCTLENDMLHAGYLALALAFFRSRIALRIKRNSLFWWLPLFNFAVMLLTLVYQAPFQLLLPPPRHPDEGSKACSWAHILGLFRLDPGESLLSLGYRGAMADVMLWVLIRLQSHIFASTTYDRVIAVVRQEEQEEKVQLEQHVADWKQKQAAAAVEESRLRAARRQRVERLKVAAAGSFAAGVDTVQQLYAFLVPKHRQQPAAPHAQVQVQEEAKETQQAADRAAAVTGAPSAAAQQTELQAPEAESEPTGAPLGSQPPHVPSSTGLTEYEREMLAADAASEQARHQERRESPAAADARSNTEPGVADAAAAAVDAAAEQGRQVGGRLRAWLRHNLRRSDRNSYVCYLLFCVAFLADCSLLTLAFPLSAFSYALVSIKPSGAYWQAVLVYSEALIVAAYALRVPEQLGCDFISPSIQASADVLGVHGSNPLRALPIFLVYLATLKHHYSLATRYAARQAAAAAAGGGMEGVLDLETGTSSARPASGGLRRGSSGQYLGETLGSTVSNSLQRIGLGLLEGSTTAWEFLLRCCTVAERPPHFIMVEVGAPSSGAAASGDAGSKEERLRGQQLQEQLQQILDGCRRTDIAAARERQERQRMQTFAFGGTTEQGGSSSRASAYEAPLTFETGAASGPQQGGAAGSAGPMLPAQQGLRLAQSSGHLREPAGGGIGRLHSPDLSTVGPLQLSFVSFVASPAGGLEVAPQPAPTPSVQAGSSSGDGGSHVGKVDGNGGGSSSAATTTALFEVAALRSTPENSSGWCSVAGWPLRSLNPARHAAATLLRFQETARGQPLVPQQSGQAAHLQVLSAEYHSRQPQDWYAATTALDFVAWCYVALQYNAVVTSARSLSEITSEHVVPLDYLVTILVLFLLMVADRIFYTVGSPLGKALLHLGEMTMYFWYCLVLFWSPLTSAGARTHLRILLLLKCGAFALGALQLRSGYPPRADSSNGMGRHTFWFMRRVNTARAVAFNVFLALPFVYELRQLLDWALTPTTLTLFDWLKLEEINVSLFFVTWNRKLRANKPFGARQPRYTKFLQGLLLFSGLLLLLFLPLLLFSSGAPTYTVPTVVSFNANATLSTSDASGAPTAHHSRHPQRRRHLHAVTAAGLPASVAAGVAPAAAAEFPLFGGGRRRQRQQWLPDATPMPTELAAYSPQQFQLLCTSADADQYWDITPPAQRELLDALLSGEEGGEDAGPGVSLSLGWRVERDLPPPSDHGGPVCHGSLSVPLSAASRSQLAAVLNGSAASAQLLRPDPTDNAGGSSKGSSGNNSDLVALYPLVWLMRGDVCSSKPLRQGGIGGGGSSSGGDTGSLSWSELWVACNASLLPAPEMLWPVQPELSLAEGQGQGQVSVGGNLQGWPRQLRGGASPGGGERGTGSEAVWWRMDCWSVNASGAALPSEAGGQEGQCGAAFAGPRLVTVLERVQGGLIGQTLSKYGIAGLYTIVVLSVGRFLRLSLSNMRARIPFEDLPNTRRLVGLCQDLYIARAEGELGLEEQLYWSLINVYRLPSVMFEMTRKRQ</sequence>
<reference evidence="12" key="1">
    <citation type="journal article" date="2019" name="Plant J.">
        <title>Chlorella vulgaris genome assembly and annotation reveals the molecular basis for metabolic acclimation to high light conditions.</title>
        <authorList>
            <person name="Cecchin M."/>
            <person name="Marcolungo L."/>
            <person name="Rossato M."/>
            <person name="Girolomoni L."/>
            <person name="Cosentino E."/>
            <person name="Cuine S."/>
            <person name="Li-Beisson Y."/>
            <person name="Delledonne M."/>
            <person name="Ballottari M."/>
        </authorList>
    </citation>
    <scope>NUCLEOTIDE SEQUENCE</scope>
    <source>
        <strain evidence="12">211/11P</strain>
    </source>
</reference>
<feature type="transmembrane region" description="Helical" evidence="7">
    <location>
        <begin position="455"/>
        <end position="473"/>
    </location>
</feature>
<feature type="domain" description="Piezo THU9 and anchor" evidence="11">
    <location>
        <begin position="2299"/>
        <end position="2539"/>
    </location>
</feature>
<dbReference type="PANTHER" id="PTHR13167:SF25">
    <property type="entry name" value="PIEZO-TYPE MECHANOSENSITIVE ION CHANNEL COMPONENT"/>
    <property type="match status" value="1"/>
</dbReference>
<feature type="transmembrane region" description="Helical" evidence="7">
    <location>
        <begin position="237"/>
        <end position="259"/>
    </location>
</feature>
<dbReference type="GO" id="GO:0042391">
    <property type="term" value="P:regulation of membrane potential"/>
    <property type="evidence" value="ECO:0007669"/>
    <property type="project" value="TreeGrafter"/>
</dbReference>
<feature type="region of interest" description="Disordered" evidence="6">
    <location>
        <begin position="2111"/>
        <end position="2130"/>
    </location>
</feature>
<feature type="transmembrane region" description="Helical" evidence="7">
    <location>
        <begin position="2444"/>
        <end position="2462"/>
    </location>
</feature>
<dbReference type="Pfam" id="PF24871">
    <property type="entry name" value="Piezo_TM1-24"/>
    <property type="match status" value="1"/>
</dbReference>
<evidence type="ECO:0000313" key="12">
    <source>
        <dbReference type="EMBL" id="KAI3437925.1"/>
    </source>
</evidence>
<dbReference type="InterPro" id="IPR031334">
    <property type="entry name" value="Piezo_cap_dom"/>
</dbReference>
<gene>
    <name evidence="12" type="ORF">D9Q98_000370</name>
</gene>
<evidence type="ECO:0000259" key="10">
    <source>
        <dbReference type="Pfam" id="PF24871"/>
    </source>
</evidence>
<comment type="subcellular location">
    <subcellularLocation>
        <location evidence="1">Membrane</location>
        <topology evidence="1">Multi-pass membrane protein</topology>
    </subcellularLocation>
</comment>
<accession>A0A9D4TYA2</accession>
<feature type="transmembrane region" description="Helical" evidence="7">
    <location>
        <begin position="199"/>
        <end position="216"/>
    </location>
</feature>
<organism evidence="12 13">
    <name type="scientific">Chlorella vulgaris</name>
    <name type="common">Green alga</name>
    <dbReference type="NCBI Taxonomy" id="3077"/>
    <lineage>
        <taxon>Eukaryota</taxon>
        <taxon>Viridiplantae</taxon>
        <taxon>Chlorophyta</taxon>
        <taxon>core chlorophytes</taxon>
        <taxon>Trebouxiophyceae</taxon>
        <taxon>Chlorellales</taxon>
        <taxon>Chlorellaceae</taxon>
        <taxon>Chlorella clade</taxon>
        <taxon>Chlorella</taxon>
    </lineage>
</organism>
<evidence type="ECO:0000256" key="6">
    <source>
        <dbReference type="SAM" id="MobiDB-lite"/>
    </source>
</evidence>
<feature type="transmembrane region" description="Helical" evidence="7">
    <location>
        <begin position="631"/>
        <end position="650"/>
    </location>
</feature>
<feature type="region of interest" description="Disordered" evidence="6">
    <location>
        <begin position="2033"/>
        <end position="2052"/>
    </location>
</feature>
<feature type="transmembrane region" description="Helical" evidence="7">
    <location>
        <begin position="563"/>
        <end position="584"/>
    </location>
</feature>
<feature type="transmembrane region" description="Helical" evidence="7">
    <location>
        <begin position="415"/>
        <end position="435"/>
    </location>
</feature>
<feature type="region of interest" description="Disordered" evidence="6">
    <location>
        <begin position="1169"/>
        <end position="1201"/>
    </location>
</feature>
<comment type="caution">
    <text evidence="12">The sequence shown here is derived from an EMBL/GenBank/DDBJ whole genome shotgun (WGS) entry which is preliminary data.</text>
</comment>
<evidence type="ECO:0000259" key="9">
    <source>
        <dbReference type="Pfam" id="PF23188"/>
    </source>
</evidence>
<feature type="transmembrane region" description="Helical" evidence="7">
    <location>
        <begin position="1828"/>
        <end position="1854"/>
    </location>
</feature>
<feature type="domain" description="Piezo non-specific cation channel cap" evidence="8">
    <location>
        <begin position="2629"/>
        <end position="2730"/>
    </location>
</feature>
<dbReference type="Pfam" id="PF24874">
    <property type="entry name" value="Piezo_THU9_anchor"/>
    <property type="match status" value="1"/>
</dbReference>
<evidence type="ECO:0000256" key="7">
    <source>
        <dbReference type="SAM" id="Phobius"/>
    </source>
</evidence>
<comment type="similarity">
    <text evidence="2">Belongs to the PIEZO (TC 1.A.75) family.</text>
</comment>
<feature type="compositionally biased region" description="Low complexity" evidence="6">
    <location>
        <begin position="1708"/>
        <end position="1719"/>
    </location>
</feature>
<feature type="compositionally biased region" description="Low complexity" evidence="6">
    <location>
        <begin position="523"/>
        <end position="540"/>
    </location>
</feature>
<feature type="region of interest" description="Disordered" evidence="6">
    <location>
        <begin position="1687"/>
        <end position="1796"/>
    </location>
</feature>
<feature type="transmembrane region" description="Helical" evidence="7">
    <location>
        <begin position="2915"/>
        <end position="2935"/>
    </location>
</feature>
<feature type="transmembrane region" description="Helical" evidence="7">
    <location>
        <begin position="1866"/>
        <end position="1885"/>
    </location>
</feature>
<feature type="transmembrane region" description="Helical" evidence="7">
    <location>
        <begin position="20"/>
        <end position="53"/>
    </location>
</feature>
<feature type="transmembrane region" description="Helical" evidence="7">
    <location>
        <begin position="2520"/>
        <end position="2538"/>
    </location>
</feature>
<evidence type="ECO:0000256" key="5">
    <source>
        <dbReference type="ARBA" id="ARBA00023136"/>
    </source>
</evidence>
<feature type="transmembrane region" description="Helical" evidence="7">
    <location>
        <begin position="1276"/>
        <end position="1296"/>
    </location>
</feature>
<dbReference type="Proteomes" id="UP001055712">
    <property type="component" value="Unassembled WGS sequence"/>
</dbReference>
<evidence type="ECO:0000256" key="3">
    <source>
        <dbReference type="ARBA" id="ARBA00022692"/>
    </source>
</evidence>
<feature type="compositionally biased region" description="Gly residues" evidence="6">
    <location>
        <begin position="2200"/>
        <end position="2217"/>
    </location>
</feature>
<evidence type="ECO:0000256" key="1">
    <source>
        <dbReference type="ARBA" id="ARBA00004141"/>
    </source>
</evidence>
<dbReference type="GO" id="GO:0050982">
    <property type="term" value="P:detection of mechanical stimulus"/>
    <property type="evidence" value="ECO:0007669"/>
    <property type="project" value="TreeGrafter"/>
</dbReference>
<evidence type="ECO:0000313" key="13">
    <source>
        <dbReference type="Proteomes" id="UP001055712"/>
    </source>
</evidence>
<feature type="transmembrane region" description="Helical" evidence="7">
    <location>
        <begin position="2343"/>
        <end position="2363"/>
    </location>
</feature>
<protein>
    <recommendedName>
        <fullName evidence="14">Piezo non-specific cation channel R-Ras-binding domain-containing protein</fullName>
    </recommendedName>
</protein>
<dbReference type="GO" id="GO:0005261">
    <property type="term" value="F:monoatomic cation channel activity"/>
    <property type="evidence" value="ECO:0007669"/>
    <property type="project" value="TreeGrafter"/>
</dbReference>
<evidence type="ECO:0000256" key="2">
    <source>
        <dbReference type="ARBA" id="ARBA00007821"/>
    </source>
</evidence>
<evidence type="ECO:0008006" key="14">
    <source>
        <dbReference type="Google" id="ProtNLM"/>
    </source>
</evidence>
<reference evidence="12" key="2">
    <citation type="submission" date="2020-11" db="EMBL/GenBank/DDBJ databases">
        <authorList>
            <person name="Cecchin M."/>
            <person name="Marcolungo L."/>
            <person name="Rossato M."/>
            <person name="Girolomoni L."/>
            <person name="Cosentino E."/>
            <person name="Cuine S."/>
            <person name="Li-Beisson Y."/>
            <person name="Delledonne M."/>
            <person name="Ballottari M."/>
        </authorList>
    </citation>
    <scope>NUCLEOTIDE SEQUENCE</scope>
    <source>
        <strain evidence="12">211/11P</strain>
        <tissue evidence="12">Whole cell</tissue>
    </source>
</reference>
<dbReference type="InterPro" id="IPR027272">
    <property type="entry name" value="Piezo"/>
</dbReference>
<dbReference type="Pfam" id="PF23188">
    <property type="entry name" value="THU_Piezo1"/>
    <property type="match status" value="1"/>
</dbReference>
<proteinExistence type="inferred from homology"/>
<feature type="transmembrane region" description="Helical" evidence="7">
    <location>
        <begin position="2370"/>
        <end position="2389"/>
    </location>
</feature>
<feature type="transmembrane region" description="Helical" evidence="7">
    <location>
        <begin position="1574"/>
        <end position="1593"/>
    </location>
</feature>
<feature type="transmembrane region" description="Helical" evidence="7">
    <location>
        <begin position="173"/>
        <end position="193"/>
    </location>
</feature>
<keyword evidence="4 7" id="KW-1133">Transmembrane helix</keyword>
<feature type="compositionally biased region" description="Basic and acidic residues" evidence="6">
    <location>
        <begin position="1767"/>
        <end position="1776"/>
    </location>
</feature>
<feature type="domain" description="Piezo transmembrane helical unit" evidence="9">
    <location>
        <begin position="1826"/>
        <end position="1888"/>
    </location>
</feature>
<feature type="region of interest" description="Disordered" evidence="6">
    <location>
        <begin position="519"/>
        <end position="540"/>
    </location>
</feature>
<feature type="transmembrane region" description="Helical" evidence="7">
    <location>
        <begin position="65"/>
        <end position="89"/>
    </location>
</feature>
<keyword evidence="13" id="KW-1185">Reference proteome</keyword>
<feature type="region of interest" description="Disordered" evidence="6">
    <location>
        <begin position="309"/>
        <end position="329"/>
    </location>
</feature>
<evidence type="ECO:0000259" key="8">
    <source>
        <dbReference type="Pfam" id="PF12166"/>
    </source>
</evidence>
<dbReference type="Pfam" id="PF12166">
    <property type="entry name" value="Piezo_cap"/>
    <property type="match status" value="2"/>
</dbReference>
<feature type="transmembrane region" description="Helical" evidence="7">
    <location>
        <begin position="725"/>
        <end position="742"/>
    </location>
</feature>
<feature type="region of interest" description="Disordered" evidence="6">
    <location>
        <begin position="2731"/>
        <end position="2750"/>
    </location>
</feature>
<dbReference type="InterPro" id="IPR056769">
    <property type="entry name" value="Piezo_TM1-24"/>
</dbReference>
<dbReference type="InterPro" id="IPR056770">
    <property type="entry name" value="Piezo_THU9_anchor"/>
</dbReference>
<name>A0A9D4TYA2_CHLVU</name>
<feature type="transmembrane region" description="Helical" evidence="7">
    <location>
        <begin position="115"/>
        <end position="136"/>
    </location>
</feature>